<evidence type="ECO:0008006" key="4">
    <source>
        <dbReference type="Google" id="ProtNLM"/>
    </source>
</evidence>
<sequence length="634" mass="67411">MRLMYRLATLALALALVGALGTLTVRPSLSGPEKDELAESFAFEVLPLNSAPDGARTERETAPGLTHFAGWISAVGASGALLDLRGLGRSTDVCLVDPRDDSVTLRHAPGSGADGYPVVALVPEGLPYDRTMAPMGCVPADVDEDGDLDIIVYYWGRSPVLFMNTAGPEATPAAENFTAHEMVEPMQVWNTTALNFADLDGSGSLDVFVGNYFPDGARVLDPDARTDTRMEMQQSMGLASNAGHNRVLLTAPTGHKDTPPAFTDVSAALPEQVATAWTLAIGFQDLTGNGVPDVYLANDFGNDSMLVNHSAPGDLSLELVKGERNMATPKSQVMGNGSFKGMGVAFTYEDGADLPRILVSNITTPYALHESNFAFVPIGEGSELLDGTVPYTESSEELGIARSGWAWDIRAGDFNNDGTDEILQATGFLQGEHNRWPELQEIAMGNDQMLKYPWAWPGFSEGDDLSGHETNPFWVLADDGRYADLAGVLGIAEYDVTRSFAFGDVNGDGLLDVVVANQWQDSRIMLNRVPDAPPAAVLRLVRPGAAGDGALVPAIGASVRAGGSGQPEQRHQLYPANGHVGVCDPIVHLAAPHGPLRTTVSWRDADGGQHTADLTVEPGTHTILLDDDGTVVVR</sequence>
<dbReference type="InterPro" id="IPR013517">
    <property type="entry name" value="FG-GAP"/>
</dbReference>
<dbReference type="Proteomes" id="UP000584931">
    <property type="component" value="Unassembled WGS sequence"/>
</dbReference>
<evidence type="ECO:0000256" key="1">
    <source>
        <dbReference type="ARBA" id="ARBA00022729"/>
    </source>
</evidence>
<comment type="caution">
    <text evidence="2">The sequence shown here is derived from an EMBL/GenBank/DDBJ whole genome shotgun (WGS) entry which is preliminary data.</text>
</comment>
<keyword evidence="1" id="KW-0732">Signal</keyword>
<dbReference type="EMBL" id="JACCHL010000001">
    <property type="protein sequence ID" value="NYH50601.1"/>
    <property type="molecule type" value="Genomic_DNA"/>
</dbReference>
<proteinExistence type="predicted"/>
<dbReference type="InterPro" id="IPR028994">
    <property type="entry name" value="Integrin_alpha_N"/>
</dbReference>
<dbReference type="SUPFAM" id="SSF69318">
    <property type="entry name" value="Integrin alpha N-terminal domain"/>
    <property type="match status" value="1"/>
</dbReference>
<reference evidence="2 3" key="1">
    <citation type="submission" date="2020-07" db="EMBL/GenBank/DDBJ databases">
        <title>Sequencing the genomes of 1000 actinobacteria strains.</title>
        <authorList>
            <person name="Klenk H.-P."/>
        </authorList>
    </citation>
    <scope>NUCLEOTIDE SEQUENCE [LARGE SCALE GENOMIC DNA]</scope>
    <source>
        <strain evidence="2 3">DSM 45278</strain>
    </source>
</reference>
<protein>
    <recommendedName>
        <fullName evidence="4">ASPIC/UnbV domain-containing protein</fullName>
    </recommendedName>
</protein>
<evidence type="ECO:0000313" key="2">
    <source>
        <dbReference type="EMBL" id="NYH50601.1"/>
    </source>
</evidence>
<dbReference type="PANTHER" id="PTHR16026:SF0">
    <property type="entry name" value="CARTILAGE ACIDIC PROTEIN 1"/>
    <property type="match status" value="1"/>
</dbReference>
<name>A0A7Y9X7F9_9ACTN</name>
<evidence type="ECO:0000313" key="3">
    <source>
        <dbReference type="Proteomes" id="UP000584931"/>
    </source>
</evidence>
<dbReference type="Gene3D" id="2.130.10.130">
    <property type="entry name" value="Integrin alpha, N-terminal"/>
    <property type="match status" value="1"/>
</dbReference>
<dbReference type="InterPro" id="IPR027039">
    <property type="entry name" value="Crtac1"/>
</dbReference>
<dbReference type="PANTHER" id="PTHR16026">
    <property type="entry name" value="CARTILAGE ACIDIC PROTEIN 1"/>
    <property type="match status" value="1"/>
</dbReference>
<dbReference type="AlphaFoldDB" id="A0A7Y9X7F9"/>
<dbReference type="Pfam" id="PF01839">
    <property type="entry name" value="FG-GAP"/>
    <property type="match status" value="1"/>
</dbReference>
<dbReference type="RefSeq" id="WP_179808883.1">
    <property type="nucleotide sequence ID" value="NZ_JACCHL010000001.1"/>
</dbReference>
<accession>A0A7Y9X7F9</accession>
<gene>
    <name evidence="2" type="ORF">HNR06_000190</name>
</gene>
<organism evidence="2 3">
    <name type="scientific">Nocardiopsis sinuspersici</name>
    <dbReference type="NCBI Taxonomy" id="501010"/>
    <lineage>
        <taxon>Bacteria</taxon>
        <taxon>Bacillati</taxon>
        <taxon>Actinomycetota</taxon>
        <taxon>Actinomycetes</taxon>
        <taxon>Streptosporangiales</taxon>
        <taxon>Nocardiopsidaceae</taxon>
        <taxon>Nocardiopsis</taxon>
    </lineage>
</organism>